<dbReference type="Gramene" id="Kaladp1319s0005.2.v1.1">
    <property type="protein sequence ID" value="Kaladp1319s0005.2.v1.1.CDS.1"/>
    <property type="gene ID" value="Kaladp1319s0005.v1.1"/>
</dbReference>
<name>A0A7N0VNJ5_KALFE</name>
<organism evidence="1 2">
    <name type="scientific">Kalanchoe fedtschenkoi</name>
    <name type="common">Lavender scallops</name>
    <name type="synonym">South American air plant</name>
    <dbReference type="NCBI Taxonomy" id="63787"/>
    <lineage>
        <taxon>Eukaryota</taxon>
        <taxon>Viridiplantae</taxon>
        <taxon>Streptophyta</taxon>
        <taxon>Embryophyta</taxon>
        <taxon>Tracheophyta</taxon>
        <taxon>Spermatophyta</taxon>
        <taxon>Magnoliopsida</taxon>
        <taxon>eudicotyledons</taxon>
        <taxon>Gunneridae</taxon>
        <taxon>Pentapetalae</taxon>
        <taxon>Saxifragales</taxon>
        <taxon>Crassulaceae</taxon>
        <taxon>Kalanchoe</taxon>
    </lineage>
</organism>
<dbReference type="EnsemblPlants" id="Kaladp1319s0005.1.v1.1">
    <property type="protein sequence ID" value="Kaladp1319s0005.1.v1.1.CDS.1"/>
    <property type="gene ID" value="Kaladp1319s0005.v1.1"/>
</dbReference>
<dbReference type="AlphaFoldDB" id="A0A7N0VNJ5"/>
<evidence type="ECO:0000313" key="2">
    <source>
        <dbReference type="Proteomes" id="UP000594263"/>
    </source>
</evidence>
<evidence type="ECO:0000313" key="1">
    <source>
        <dbReference type="EnsemblPlants" id="Kaladp1319s0005.1.v1.1.CDS.1"/>
    </source>
</evidence>
<proteinExistence type="predicted"/>
<dbReference type="Proteomes" id="UP000594263">
    <property type="component" value="Unplaced"/>
</dbReference>
<keyword evidence="2" id="KW-1185">Reference proteome</keyword>
<sequence>MEIQWECKVASDLDRHWSAHSFRHLGAFKLIQPSANSAAWCILDSTETCPGPWLRRIYVPLGCCLVIDQVKVNLTKRPSNHPLAQ</sequence>
<dbReference type="EnsemblPlants" id="Kaladp1319s0005.2.v1.1">
    <property type="protein sequence ID" value="Kaladp1319s0005.2.v1.1.CDS.1"/>
    <property type="gene ID" value="Kaladp1319s0005.v1.1"/>
</dbReference>
<protein>
    <submittedName>
        <fullName evidence="1">Uncharacterized protein</fullName>
    </submittedName>
</protein>
<accession>A0A7N0VNJ5</accession>
<reference evidence="1" key="1">
    <citation type="submission" date="2021-01" db="UniProtKB">
        <authorList>
            <consortium name="EnsemblPlants"/>
        </authorList>
    </citation>
    <scope>IDENTIFICATION</scope>
</reference>
<dbReference type="Gramene" id="Kaladp1319s0005.1.v1.1">
    <property type="protein sequence ID" value="Kaladp1319s0005.1.v1.1.CDS.1"/>
    <property type="gene ID" value="Kaladp1319s0005.v1.1"/>
</dbReference>